<dbReference type="Proteomes" id="UP000525078">
    <property type="component" value="Unassembled WGS sequence"/>
</dbReference>
<dbReference type="AlphaFoldDB" id="A0A7J6FGV1"/>
<protein>
    <submittedName>
        <fullName evidence="1">Uncharacterized protein</fullName>
    </submittedName>
</protein>
<gene>
    <name evidence="1" type="ORF">F8388_011791</name>
</gene>
<dbReference type="Gene3D" id="3.40.50.12780">
    <property type="entry name" value="N-terminal domain of ligase-like"/>
    <property type="match status" value="1"/>
</dbReference>
<dbReference type="InterPro" id="IPR042099">
    <property type="entry name" value="ANL_N_sf"/>
</dbReference>
<sequence length="103" mass="11468">MAKCFNAETQIYSSHRPAVDLPTDPNLSLTSFLFRSTASYPNRTALIDADSGQTLTFLQLKTLVSNLAHSLIKLTSRKRRRSNLRPQFNSFPVCFFSVASLGA</sequence>
<organism evidence="1 2">
    <name type="scientific">Cannabis sativa</name>
    <name type="common">Hemp</name>
    <name type="synonym">Marijuana</name>
    <dbReference type="NCBI Taxonomy" id="3483"/>
    <lineage>
        <taxon>Eukaryota</taxon>
        <taxon>Viridiplantae</taxon>
        <taxon>Streptophyta</taxon>
        <taxon>Embryophyta</taxon>
        <taxon>Tracheophyta</taxon>
        <taxon>Spermatophyta</taxon>
        <taxon>Magnoliopsida</taxon>
        <taxon>eudicotyledons</taxon>
        <taxon>Gunneridae</taxon>
        <taxon>Pentapetalae</taxon>
        <taxon>rosids</taxon>
        <taxon>fabids</taxon>
        <taxon>Rosales</taxon>
        <taxon>Cannabaceae</taxon>
        <taxon>Cannabis</taxon>
    </lineage>
</organism>
<evidence type="ECO:0000313" key="2">
    <source>
        <dbReference type="Proteomes" id="UP000525078"/>
    </source>
</evidence>
<reference evidence="1 2" key="1">
    <citation type="journal article" date="2020" name="bioRxiv">
        <title>Sequence and annotation of 42 cannabis genomes reveals extensive copy number variation in cannabinoid synthesis and pathogen resistance genes.</title>
        <authorList>
            <person name="Mckernan K.J."/>
            <person name="Helbert Y."/>
            <person name="Kane L.T."/>
            <person name="Ebling H."/>
            <person name="Zhang L."/>
            <person name="Liu B."/>
            <person name="Eaton Z."/>
            <person name="Mclaughlin S."/>
            <person name="Kingan S."/>
            <person name="Baybayan P."/>
            <person name="Concepcion G."/>
            <person name="Jordan M."/>
            <person name="Riva A."/>
            <person name="Barbazuk W."/>
            <person name="Harkins T."/>
        </authorList>
    </citation>
    <scope>NUCLEOTIDE SEQUENCE [LARGE SCALE GENOMIC DNA]</scope>
    <source>
        <strain evidence="2">cv. Jamaican Lion 4</strain>
        <tissue evidence="1">Leaf</tissue>
    </source>
</reference>
<proteinExistence type="predicted"/>
<evidence type="ECO:0000313" key="1">
    <source>
        <dbReference type="EMBL" id="KAF4369921.1"/>
    </source>
</evidence>
<dbReference type="SUPFAM" id="SSF56801">
    <property type="entry name" value="Acetyl-CoA synthetase-like"/>
    <property type="match status" value="1"/>
</dbReference>
<accession>A0A7J6FGV1</accession>
<name>A0A7J6FGV1_CANSA</name>
<comment type="caution">
    <text evidence="1">The sequence shown here is derived from an EMBL/GenBank/DDBJ whole genome shotgun (WGS) entry which is preliminary data.</text>
</comment>
<dbReference type="EMBL" id="JAATIP010000121">
    <property type="protein sequence ID" value="KAF4369921.1"/>
    <property type="molecule type" value="Genomic_DNA"/>
</dbReference>